<evidence type="ECO:0000256" key="1">
    <source>
        <dbReference type="ARBA" id="ARBA00001182"/>
    </source>
</evidence>
<dbReference type="HOGENOM" id="CLU_030577_0_0_1"/>
<feature type="region of interest" description="Disordered" evidence="7">
    <location>
        <begin position="239"/>
        <end position="274"/>
    </location>
</feature>
<dbReference type="STRING" id="1182541.W9Y6Y9"/>
<evidence type="ECO:0000256" key="4">
    <source>
        <dbReference type="ARBA" id="ARBA00023157"/>
    </source>
</evidence>
<dbReference type="EMBL" id="AMWN01000004">
    <property type="protein sequence ID" value="EXJ88612.1"/>
    <property type="molecule type" value="Genomic_DNA"/>
</dbReference>
<dbReference type="GeneID" id="19160417"/>
<feature type="compositionally biased region" description="Acidic residues" evidence="7">
    <location>
        <begin position="510"/>
        <end position="522"/>
    </location>
</feature>
<dbReference type="RefSeq" id="XP_007724618.1">
    <property type="nucleotide sequence ID" value="XM_007726428.1"/>
</dbReference>
<evidence type="ECO:0000313" key="11">
    <source>
        <dbReference type="Proteomes" id="UP000019484"/>
    </source>
</evidence>
<dbReference type="EC" id="5.3.4.1" evidence="3"/>
<evidence type="ECO:0000313" key="10">
    <source>
        <dbReference type="EMBL" id="EXJ88612.1"/>
    </source>
</evidence>
<reference evidence="10 11" key="1">
    <citation type="submission" date="2013-03" db="EMBL/GenBank/DDBJ databases">
        <title>The Genome Sequence of Capronia coronata CBS 617.96.</title>
        <authorList>
            <consortium name="The Broad Institute Genomics Platform"/>
            <person name="Cuomo C."/>
            <person name="de Hoog S."/>
            <person name="Gorbushina A."/>
            <person name="Walker B."/>
            <person name="Young S.K."/>
            <person name="Zeng Q."/>
            <person name="Gargeya S."/>
            <person name="Fitzgerald M."/>
            <person name="Haas B."/>
            <person name="Abouelleil A."/>
            <person name="Allen A.W."/>
            <person name="Alvarado L."/>
            <person name="Arachchi H.M."/>
            <person name="Berlin A.M."/>
            <person name="Chapman S.B."/>
            <person name="Gainer-Dewar J."/>
            <person name="Goldberg J."/>
            <person name="Griggs A."/>
            <person name="Gujja S."/>
            <person name="Hansen M."/>
            <person name="Howarth C."/>
            <person name="Imamovic A."/>
            <person name="Ireland A."/>
            <person name="Larimer J."/>
            <person name="McCowan C."/>
            <person name="Murphy C."/>
            <person name="Pearson M."/>
            <person name="Poon T.W."/>
            <person name="Priest M."/>
            <person name="Roberts A."/>
            <person name="Saif S."/>
            <person name="Shea T."/>
            <person name="Sisk P."/>
            <person name="Sykes S."/>
            <person name="Wortman J."/>
            <person name="Nusbaum C."/>
            <person name="Birren B."/>
        </authorList>
    </citation>
    <scope>NUCLEOTIDE SEQUENCE [LARGE SCALE GENOMIC DNA]</scope>
    <source>
        <strain evidence="10 11">CBS 617.96</strain>
    </source>
</reference>
<dbReference type="SUPFAM" id="SSF52833">
    <property type="entry name" value="Thioredoxin-like"/>
    <property type="match status" value="2"/>
</dbReference>
<keyword evidence="11" id="KW-1185">Reference proteome</keyword>
<keyword evidence="4" id="KW-1015">Disulfide bond</keyword>
<comment type="caution">
    <text evidence="10">The sequence shown here is derived from an EMBL/GenBank/DDBJ whole genome shotgun (WGS) entry which is preliminary data.</text>
</comment>
<accession>W9Y6Y9</accession>
<dbReference type="InterPro" id="IPR057305">
    <property type="entry name" value="Thioredox_PDIA6_C"/>
</dbReference>
<evidence type="ECO:0000256" key="2">
    <source>
        <dbReference type="ARBA" id="ARBA00004319"/>
    </source>
</evidence>
<dbReference type="GO" id="GO:0003756">
    <property type="term" value="F:protein disulfide isomerase activity"/>
    <property type="evidence" value="ECO:0007669"/>
    <property type="project" value="UniProtKB-EC"/>
</dbReference>
<dbReference type="InterPro" id="IPR017937">
    <property type="entry name" value="Thioredoxin_CS"/>
</dbReference>
<evidence type="ECO:0000256" key="5">
    <source>
        <dbReference type="ARBA" id="ARBA00023235"/>
    </source>
</evidence>
<dbReference type="PROSITE" id="PS51352">
    <property type="entry name" value="THIOREDOXIN_2"/>
    <property type="match status" value="1"/>
</dbReference>
<organism evidence="10 11">
    <name type="scientific">Capronia coronata CBS 617.96</name>
    <dbReference type="NCBI Taxonomy" id="1182541"/>
    <lineage>
        <taxon>Eukaryota</taxon>
        <taxon>Fungi</taxon>
        <taxon>Dikarya</taxon>
        <taxon>Ascomycota</taxon>
        <taxon>Pezizomycotina</taxon>
        <taxon>Eurotiomycetes</taxon>
        <taxon>Chaetothyriomycetidae</taxon>
        <taxon>Chaetothyriales</taxon>
        <taxon>Herpotrichiellaceae</taxon>
        <taxon>Capronia</taxon>
    </lineage>
</organism>
<keyword evidence="6" id="KW-0676">Redox-active center</keyword>
<keyword evidence="5" id="KW-0413">Isomerase</keyword>
<evidence type="ECO:0000259" key="9">
    <source>
        <dbReference type="PROSITE" id="PS51352"/>
    </source>
</evidence>
<dbReference type="AlphaFoldDB" id="W9Y6Y9"/>
<dbReference type="GO" id="GO:0005788">
    <property type="term" value="C:endoplasmic reticulum lumen"/>
    <property type="evidence" value="ECO:0007669"/>
    <property type="project" value="UniProtKB-SubCell"/>
</dbReference>
<comment type="catalytic activity">
    <reaction evidence="1">
        <text>Catalyzes the rearrangement of -S-S- bonds in proteins.</text>
        <dbReference type="EC" id="5.3.4.1"/>
    </reaction>
</comment>
<comment type="subcellular location">
    <subcellularLocation>
        <location evidence="2">Endoplasmic reticulum lumen</location>
    </subcellularLocation>
</comment>
<dbReference type="InterPro" id="IPR036249">
    <property type="entry name" value="Thioredoxin-like_sf"/>
</dbReference>
<feature type="signal peptide" evidence="8">
    <location>
        <begin position="1"/>
        <end position="20"/>
    </location>
</feature>
<dbReference type="PANTHER" id="PTHR45815:SF3">
    <property type="entry name" value="PROTEIN DISULFIDE-ISOMERASE A6"/>
    <property type="match status" value="1"/>
</dbReference>
<dbReference type="PROSITE" id="PS00194">
    <property type="entry name" value="THIOREDOXIN_1"/>
    <property type="match status" value="1"/>
</dbReference>
<evidence type="ECO:0000256" key="8">
    <source>
        <dbReference type="SAM" id="SignalP"/>
    </source>
</evidence>
<dbReference type="OrthoDB" id="10264505at2759"/>
<dbReference type="CDD" id="cd02981">
    <property type="entry name" value="PDI_b_family"/>
    <property type="match status" value="1"/>
</dbReference>
<keyword evidence="8" id="KW-0732">Signal</keyword>
<feature type="domain" description="Thioredoxin" evidence="9">
    <location>
        <begin position="1"/>
        <end position="141"/>
    </location>
</feature>
<protein>
    <recommendedName>
        <fullName evidence="3">protein disulfide-isomerase</fullName>
        <ecNumber evidence="3">5.3.4.1</ecNumber>
    </recommendedName>
</protein>
<gene>
    <name evidence="10" type="ORF">A1O1_05542</name>
</gene>
<dbReference type="CDD" id="cd03002">
    <property type="entry name" value="PDI_a_MPD1_like"/>
    <property type="match status" value="1"/>
</dbReference>
<evidence type="ECO:0000256" key="3">
    <source>
        <dbReference type="ARBA" id="ARBA00012723"/>
    </source>
</evidence>
<dbReference type="eggNOG" id="KOG0191">
    <property type="taxonomic scope" value="Eukaryota"/>
</dbReference>
<dbReference type="InterPro" id="IPR013766">
    <property type="entry name" value="Thioredoxin_domain"/>
</dbReference>
<feature type="chain" id="PRO_5004934485" description="protein disulfide-isomerase" evidence="8">
    <location>
        <begin position="21"/>
        <end position="522"/>
    </location>
</feature>
<name>W9Y6Y9_9EURO</name>
<evidence type="ECO:0000256" key="6">
    <source>
        <dbReference type="ARBA" id="ARBA00023284"/>
    </source>
</evidence>
<dbReference type="GO" id="GO:0034976">
    <property type="term" value="P:response to endoplasmic reticulum stress"/>
    <property type="evidence" value="ECO:0007669"/>
    <property type="project" value="TreeGrafter"/>
</dbReference>
<feature type="region of interest" description="Disordered" evidence="7">
    <location>
        <begin position="469"/>
        <end position="522"/>
    </location>
</feature>
<dbReference type="Pfam" id="PF00085">
    <property type="entry name" value="Thioredoxin"/>
    <property type="match status" value="1"/>
</dbReference>
<dbReference type="Gene3D" id="3.40.30.10">
    <property type="entry name" value="Glutaredoxin"/>
    <property type="match status" value="2"/>
</dbReference>
<dbReference type="Proteomes" id="UP000019484">
    <property type="component" value="Unassembled WGS sequence"/>
</dbReference>
<dbReference type="PANTHER" id="PTHR45815">
    <property type="entry name" value="PROTEIN DISULFIDE-ISOMERASE A6"/>
    <property type="match status" value="1"/>
</dbReference>
<sequence length="522" mass="55938">MPGSMISTVCILALTGLVHADGIYTKNSPVLQVNAKTYDPLVAQSNHTSIVEFYAPWCGHCQNLKPAYEKAAKHLSGLAKVAAVNCDDDANKAFCGQMGVQGFPTLKIVKPGKKPGRPIVEDYNGPRSTKALVDAVKDKIPNHVKRLQGDALDTWLSDPSPQAKAIVFSDKGTTNPLVKSLAVDFLGNIAFAQVRDKTAAEKYGVTEFPSILLVSAPGESPIPYKGEINRDSLLSFFSQVASPNPDPAPKNAKPSKSSSRKAKTASSSSASASFAKASEAHKSSDFEEYLASSGTVVLEDDMPTESPLPIVEEAEKPAVIHETPAPIPTLATLADLESSCLTPKSHNCLLVLTSSSPDAEEIIPRSETTALASLAEIAGKYQKRKATMIPTYAVPTEVQEMSGIRERLGLNPLDQLEIIAVNMKRGWWRRYTSDAYDVLDLEGFIDAIKLGEGVKSKIPPGFGAVLEETQESTPPEATDTVAEPEPLETAQIRLDEPGSAEPGDTVAEPEPVETPEVEHDEL</sequence>
<dbReference type="GO" id="GO:0015035">
    <property type="term" value="F:protein-disulfide reductase activity"/>
    <property type="evidence" value="ECO:0007669"/>
    <property type="project" value="TreeGrafter"/>
</dbReference>
<dbReference type="PRINTS" id="PR00421">
    <property type="entry name" value="THIOREDOXIN"/>
</dbReference>
<evidence type="ECO:0000256" key="7">
    <source>
        <dbReference type="SAM" id="MobiDB-lite"/>
    </source>
</evidence>
<feature type="compositionally biased region" description="Low complexity" evidence="7">
    <location>
        <begin position="264"/>
        <end position="274"/>
    </location>
</feature>
<proteinExistence type="predicted"/>
<dbReference type="Pfam" id="PF24541">
    <property type="entry name" value="Thioredox_PDIA6_C"/>
    <property type="match status" value="1"/>
</dbReference>